<evidence type="ECO:0000256" key="8">
    <source>
        <dbReference type="SAM" id="Coils"/>
    </source>
</evidence>
<proteinExistence type="inferred from homology"/>
<accession>A0ABV7V4U8</accession>
<dbReference type="InterPro" id="IPR051906">
    <property type="entry name" value="TolC-like"/>
</dbReference>
<sequence length="419" mass="43358">MRRLMMLLPLLAAAPAWAQGQDLDATIADALAHAPVLAEAQAGEAQAQARLDGAKAQGNPMLSVEGQIGAGRIDNGVFFGFTARNVTPLALRAGAEMPLYAGGRVAAAIDQARGGQAVAALALADARSRVMVGAVAAHAEVLAARRIEARYQQLASELAEVERQAKLRFQAGEIPASDLAAATARRAEGEAGLAAAQGRRITAEAQYSRMTGHEAGALAPLPALPVTPPTLDEALDGAQHSNPMLAQAEKGIDIARAGLRGAKAESLPTIGAFAEATRSRDQFFPDYRADAMAVGVRGRWTLFAGGRTAAKIHEADATLDASEARAREAREQIDAAVISAWTNLKTANLMVEASAARSAATAQALRSVQLEAKVGAKPTLAVLDAEREAAAADAAAIEAEGQRMVAAWQLNALAGQITP</sequence>
<comment type="caution">
    <text evidence="10">The sequence shown here is derived from an EMBL/GenBank/DDBJ whole genome shotgun (WGS) entry which is preliminary data.</text>
</comment>
<protein>
    <submittedName>
        <fullName evidence="10">TolC family protein</fullName>
    </submittedName>
</protein>
<dbReference type="InterPro" id="IPR003423">
    <property type="entry name" value="OMP_efflux"/>
</dbReference>
<keyword evidence="4" id="KW-1134">Transmembrane beta strand</keyword>
<keyword evidence="8" id="KW-0175">Coiled coil</keyword>
<feature type="coiled-coil region" evidence="8">
    <location>
        <begin position="312"/>
        <end position="339"/>
    </location>
</feature>
<dbReference type="PANTHER" id="PTHR30026">
    <property type="entry name" value="OUTER MEMBRANE PROTEIN TOLC"/>
    <property type="match status" value="1"/>
</dbReference>
<name>A0ABV7V4U8_9SPHN</name>
<evidence type="ECO:0000256" key="9">
    <source>
        <dbReference type="SAM" id="SignalP"/>
    </source>
</evidence>
<feature type="chain" id="PRO_5045573364" evidence="9">
    <location>
        <begin position="19"/>
        <end position="419"/>
    </location>
</feature>
<dbReference type="PANTHER" id="PTHR30026:SF22">
    <property type="entry name" value="OUTER MEMBRANE EFFLUX PROTEIN"/>
    <property type="match status" value="1"/>
</dbReference>
<evidence type="ECO:0000256" key="1">
    <source>
        <dbReference type="ARBA" id="ARBA00004442"/>
    </source>
</evidence>
<keyword evidence="5" id="KW-0812">Transmembrane</keyword>
<gene>
    <name evidence="10" type="ORF">ACFOOT_11925</name>
</gene>
<evidence type="ECO:0000256" key="3">
    <source>
        <dbReference type="ARBA" id="ARBA00022448"/>
    </source>
</evidence>
<organism evidence="10 11">
    <name type="scientific">Novosphingobium pokkalii</name>
    <dbReference type="NCBI Taxonomy" id="1770194"/>
    <lineage>
        <taxon>Bacteria</taxon>
        <taxon>Pseudomonadati</taxon>
        <taxon>Pseudomonadota</taxon>
        <taxon>Alphaproteobacteria</taxon>
        <taxon>Sphingomonadales</taxon>
        <taxon>Sphingomonadaceae</taxon>
        <taxon>Novosphingobium</taxon>
    </lineage>
</organism>
<dbReference type="Proteomes" id="UP001595683">
    <property type="component" value="Unassembled WGS sequence"/>
</dbReference>
<keyword evidence="9" id="KW-0732">Signal</keyword>
<dbReference type="EMBL" id="JBHRYE010000019">
    <property type="protein sequence ID" value="MFC3672130.1"/>
    <property type="molecule type" value="Genomic_DNA"/>
</dbReference>
<evidence type="ECO:0000256" key="4">
    <source>
        <dbReference type="ARBA" id="ARBA00022452"/>
    </source>
</evidence>
<keyword evidence="6" id="KW-0472">Membrane</keyword>
<evidence type="ECO:0000256" key="7">
    <source>
        <dbReference type="ARBA" id="ARBA00023237"/>
    </source>
</evidence>
<evidence type="ECO:0000256" key="2">
    <source>
        <dbReference type="ARBA" id="ARBA00007613"/>
    </source>
</evidence>
<dbReference type="RefSeq" id="WP_191325630.1">
    <property type="nucleotide sequence ID" value="NZ_JBHRYE010000019.1"/>
</dbReference>
<evidence type="ECO:0000256" key="5">
    <source>
        <dbReference type="ARBA" id="ARBA00022692"/>
    </source>
</evidence>
<reference evidence="11" key="1">
    <citation type="journal article" date="2019" name="Int. J. Syst. Evol. Microbiol.">
        <title>The Global Catalogue of Microorganisms (GCM) 10K type strain sequencing project: providing services to taxonomists for standard genome sequencing and annotation.</title>
        <authorList>
            <consortium name="The Broad Institute Genomics Platform"/>
            <consortium name="The Broad Institute Genome Sequencing Center for Infectious Disease"/>
            <person name="Wu L."/>
            <person name="Ma J."/>
        </authorList>
    </citation>
    <scope>NUCLEOTIDE SEQUENCE [LARGE SCALE GENOMIC DNA]</scope>
    <source>
        <strain evidence="11">KCTC 42224</strain>
    </source>
</reference>
<dbReference type="Gene3D" id="1.20.1600.10">
    <property type="entry name" value="Outer membrane efflux proteins (OEP)"/>
    <property type="match status" value="1"/>
</dbReference>
<evidence type="ECO:0000313" key="10">
    <source>
        <dbReference type="EMBL" id="MFC3672130.1"/>
    </source>
</evidence>
<evidence type="ECO:0000256" key="6">
    <source>
        <dbReference type="ARBA" id="ARBA00023136"/>
    </source>
</evidence>
<dbReference type="SUPFAM" id="SSF56954">
    <property type="entry name" value="Outer membrane efflux proteins (OEP)"/>
    <property type="match status" value="1"/>
</dbReference>
<feature type="signal peptide" evidence="9">
    <location>
        <begin position="1"/>
        <end position="18"/>
    </location>
</feature>
<keyword evidence="3" id="KW-0813">Transport</keyword>
<keyword evidence="7" id="KW-0998">Cell outer membrane</keyword>
<evidence type="ECO:0000313" key="11">
    <source>
        <dbReference type="Proteomes" id="UP001595683"/>
    </source>
</evidence>
<dbReference type="Pfam" id="PF02321">
    <property type="entry name" value="OEP"/>
    <property type="match status" value="2"/>
</dbReference>
<keyword evidence="11" id="KW-1185">Reference proteome</keyword>
<comment type="similarity">
    <text evidence="2">Belongs to the outer membrane factor (OMF) (TC 1.B.17) family.</text>
</comment>
<comment type="subcellular location">
    <subcellularLocation>
        <location evidence="1">Cell outer membrane</location>
    </subcellularLocation>
</comment>